<dbReference type="OrthoDB" id="9921429at2"/>
<gene>
    <name evidence="1" type="ORF">EII35_13805</name>
</gene>
<sequence>MTTDTSRARRWLMLALLGFAVILLTSPYEPPKERPFLWAAEPIHSQKVTDRVALSPPVGYSFWTLEPPDTAVLEDWVVRPLNEQEPGRLGITAHEEKFWTFMETFEDHCIETHHHRFRHRHLGISTLQFIDGQRTCSTTTGRETEKDVPSQVRSLCRHDGCWSFMSYGRHSTDRIPGRFLEIFDTIRFVPVPDPEPDFRLGE</sequence>
<name>A0A3P1WSC8_9ACTN</name>
<dbReference type="EMBL" id="RQYT01000048">
    <property type="protein sequence ID" value="RRD48240.1"/>
    <property type="molecule type" value="Genomic_DNA"/>
</dbReference>
<dbReference type="RefSeq" id="WP_125229047.1">
    <property type="nucleotide sequence ID" value="NZ_RQYT01000048.1"/>
</dbReference>
<comment type="caution">
    <text evidence="1">The sequence shown here is derived from an EMBL/GenBank/DDBJ whole genome shotgun (WGS) entry which is preliminary data.</text>
</comment>
<proteinExistence type="predicted"/>
<dbReference type="AlphaFoldDB" id="A0A3P1WSC8"/>
<reference evidence="1 2" key="1">
    <citation type="submission" date="2018-11" db="EMBL/GenBank/DDBJ databases">
        <title>Genomes From Bacteria Associated with the Canine Oral Cavity: a Test Case for Automated Genome-Based Taxonomic Assignment.</title>
        <authorList>
            <person name="Coil D.A."/>
            <person name="Jospin G."/>
            <person name="Darling A.E."/>
            <person name="Wallis C."/>
            <person name="Davis I.J."/>
            <person name="Harris S."/>
            <person name="Eisen J.A."/>
            <person name="Holcombe L.J."/>
            <person name="O'Flynn C."/>
        </authorList>
    </citation>
    <scope>NUCLEOTIDE SEQUENCE [LARGE SCALE GENOMIC DNA]</scope>
    <source>
        <strain evidence="1 2">OH2822_COT-296</strain>
    </source>
</reference>
<evidence type="ECO:0000313" key="2">
    <source>
        <dbReference type="Proteomes" id="UP000280935"/>
    </source>
</evidence>
<protein>
    <submittedName>
        <fullName evidence="1">Uncharacterized protein</fullName>
    </submittedName>
</protein>
<accession>A0A3P1WSC8</accession>
<organism evidence="1 2">
    <name type="scientific">Arachnia propionica</name>
    <dbReference type="NCBI Taxonomy" id="1750"/>
    <lineage>
        <taxon>Bacteria</taxon>
        <taxon>Bacillati</taxon>
        <taxon>Actinomycetota</taxon>
        <taxon>Actinomycetes</taxon>
        <taxon>Propionibacteriales</taxon>
        <taxon>Propionibacteriaceae</taxon>
        <taxon>Arachnia</taxon>
    </lineage>
</organism>
<evidence type="ECO:0000313" key="1">
    <source>
        <dbReference type="EMBL" id="RRD48240.1"/>
    </source>
</evidence>
<dbReference type="Proteomes" id="UP000280935">
    <property type="component" value="Unassembled WGS sequence"/>
</dbReference>